<dbReference type="STRING" id="1121927.GOHSU_25_00300"/>
<dbReference type="GO" id="GO:0005737">
    <property type="term" value="C:cytoplasm"/>
    <property type="evidence" value="ECO:0007669"/>
    <property type="project" value="TreeGrafter"/>
</dbReference>
<feature type="domain" description="FAD/NAD(P)-binding" evidence="5">
    <location>
        <begin position="7"/>
        <end position="297"/>
    </location>
</feature>
<evidence type="ECO:0000259" key="5">
    <source>
        <dbReference type="Pfam" id="PF07992"/>
    </source>
</evidence>
<keyword evidence="3" id="KW-0274">FAD</keyword>
<dbReference type="InterPro" id="IPR023753">
    <property type="entry name" value="FAD/NAD-binding_dom"/>
</dbReference>
<dbReference type="OrthoDB" id="3568330at2"/>
<comment type="caution">
    <text evidence="6">The sequence shown here is derived from an EMBL/GenBank/DDBJ whole genome shotgun (WGS) entry which is preliminary data.</text>
</comment>
<dbReference type="SUPFAM" id="SSF55424">
    <property type="entry name" value="FAD/NAD-linked reductases, dimerisation (C-terminal) domain"/>
    <property type="match status" value="1"/>
</dbReference>
<dbReference type="InterPro" id="IPR016156">
    <property type="entry name" value="FAD/NAD-linked_Rdtase_dimer_sf"/>
</dbReference>
<comment type="cofactor">
    <cofactor evidence="1">
        <name>FAD</name>
        <dbReference type="ChEBI" id="CHEBI:57692"/>
    </cofactor>
</comment>
<dbReference type="Proteomes" id="UP000053405">
    <property type="component" value="Unassembled WGS sequence"/>
</dbReference>
<protein>
    <submittedName>
        <fullName evidence="6">Rubredoxin reductase</fullName>
    </submittedName>
</protein>
<dbReference type="EMBL" id="BANT01000025">
    <property type="protein sequence ID" value="GAC57795.1"/>
    <property type="molecule type" value="Genomic_DNA"/>
</dbReference>
<evidence type="ECO:0000313" key="7">
    <source>
        <dbReference type="Proteomes" id="UP000053405"/>
    </source>
</evidence>
<dbReference type="eggNOG" id="COG0446">
    <property type="taxonomic scope" value="Bacteria"/>
</dbReference>
<dbReference type="Gene3D" id="3.50.50.60">
    <property type="entry name" value="FAD/NAD(P)-binding domain"/>
    <property type="match status" value="2"/>
</dbReference>
<dbReference type="RefSeq" id="WP_005940659.1">
    <property type="nucleotide sequence ID" value="NZ_ATVK01000013.1"/>
</dbReference>
<evidence type="ECO:0000256" key="3">
    <source>
        <dbReference type="ARBA" id="ARBA00022827"/>
    </source>
</evidence>
<dbReference type="Gene3D" id="3.30.390.30">
    <property type="match status" value="1"/>
</dbReference>
<dbReference type="InterPro" id="IPR036188">
    <property type="entry name" value="FAD/NAD-bd_sf"/>
</dbReference>
<keyword evidence="2" id="KW-0285">Flavoprotein</keyword>
<evidence type="ECO:0000313" key="6">
    <source>
        <dbReference type="EMBL" id="GAC57795.1"/>
    </source>
</evidence>
<dbReference type="GO" id="GO:0016651">
    <property type="term" value="F:oxidoreductase activity, acting on NAD(P)H"/>
    <property type="evidence" value="ECO:0007669"/>
    <property type="project" value="TreeGrafter"/>
</dbReference>
<keyword evidence="7" id="KW-1185">Reference proteome</keyword>
<organism evidence="6 7">
    <name type="scientific">Gordonia hirsuta DSM 44140 = NBRC 16056</name>
    <dbReference type="NCBI Taxonomy" id="1121927"/>
    <lineage>
        <taxon>Bacteria</taxon>
        <taxon>Bacillati</taxon>
        <taxon>Actinomycetota</taxon>
        <taxon>Actinomycetes</taxon>
        <taxon>Mycobacteriales</taxon>
        <taxon>Gordoniaceae</taxon>
        <taxon>Gordonia</taxon>
    </lineage>
</organism>
<evidence type="ECO:0000256" key="1">
    <source>
        <dbReference type="ARBA" id="ARBA00001974"/>
    </source>
</evidence>
<evidence type="ECO:0000256" key="4">
    <source>
        <dbReference type="ARBA" id="ARBA00023002"/>
    </source>
</evidence>
<evidence type="ECO:0000256" key="2">
    <source>
        <dbReference type="ARBA" id="ARBA00022630"/>
    </source>
</evidence>
<gene>
    <name evidence="6" type="primary">rubB</name>
    <name evidence="6" type="ORF">GOHSU_25_00300</name>
</gene>
<dbReference type="PANTHER" id="PTHR43557">
    <property type="entry name" value="APOPTOSIS-INDUCING FACTOR 1"/>
    <property type="match status" value="1"/>
</dbReference>
<dbReference type="PRINTS" id="PR00411">
    <property type="entry name" value="PNDRDTASEI"/>
</dbReference>
<sequence>MTAPAGVVIVGGGVAGATAAQTLRSGGYPGPVTIIGAEPGLPYRRTALSKDLLSADLRPERIGLRKLEVWAEDDVQIRSGTTVLEIDSAAATVRLDDGSVLGFQALILATGAAPVRPGWLDQDVPCLRTLADAERIRDAISADPGPLVIVGGGLIGLELAASVVADDREVIVLEAAERLLSRVAPEAVSGFIADLHRARGVQCRLGSPVQSADARQVRTRDGQTLRGTVVAALGAVPDTVLARAAGLAVTEAGIVVDGALRTGTAGIYAAGDCAAVPDPRTGEPARGEHWFGAQDQGAAAARSVLADLAGRPAPVYAEVPRAWTMQYGTNLQFVGWPTAPGAVTVDGDLTVGDLTVGQKPEATITVAGPGGLVGAVTVGRAAAARDLRTRMAESLGTVV</sequence>
<dbReference type="SUPFAM" id="SSF51905">
    <property type="entry name" value="FAD/NAD(P)-binding domain"/>
    <property type="match status" value="2"/>
</dbReference>
<dbReference type="PRINTS" id="PR00368">
    <property type="entry name" value="FADPNR"/>
</dbReference>
<dbReference type="PANTHER" id="PTHR43557:SF2">
    <property type="entry name" value="RIESKE DOMAIN-CONTAINING PROTEIN-RELATED"/>
    <property type="match status" value="1"/>
</dbReference>
<name>L7L9H2_9ACTN</name>
<proteinExistence type="predicted"/>
<dbReference type="InterPro" id="IPR050446">
    <property type="entry name" value="FAD-oxidoreductase/Apoptosis"/>
</dbReference>
<keyword evidence="4" id="KW-0560">Oxidoreductase</keyword>
<accession>L7L9H2</accession>
<dbReference type="AlphaFoldDB" id="L7L9H2"/>
<dbReference type="Pfam" id="PF07992">
    <property type="entry name" value="Pyr_redox_2"/>
    <property type="match status" value="1"/>
</dbReference>
<reference evidence="6 7" key="1">
    <citation type="submission" date="2012-12" db="EMBL/GenBank/DDBJ databases">
        <title>Whole genome shotgun sequence of Gordonia hirsuta NBRC 16056.</title>
        <authorList>
            <person name="Isaki-Nakamura S."/>
            <person name="Hosoyama A."/>
            <person name="Tsuchikane K."/>
            <person name="Katsumata H."/>
            <person name="Baba S."/>
            <person name="Yamazaki S."/>
            <person name="Fujita N."/>
        </authorList>
    </citation>
    <scope>NUCLEOTIDE SEQUENCE [LARGE SCALE GENOMIC DNA]</scope>
    <source>
        <strain evidence="6 7">NBRC 16056</strain>
    </source>
</reference>